<evidence type="ECO:0000313" key="1">
    <source>
        <dbReference type="EMBL" id="QEE19704.1"/>
    </source>
</evidence>
<dbReference type="OrthoDB" id="8433605at2"/>
<protein>
    <submittedName>
        <fullName evidence="1">Uncharacterized protein</fullName>
    </submittedName>
</protein>
<dbReference type="RefSeq" id="WP_147655360.1">
    <property type="nucleotide sequence ID" value="NZ_BMFM01000001.1"/>
</dbReference>
<organism evidence="1 2">
    <name type="scientific">Paradevosia tibetensis</name>
    <dbReference type="NCBI Taxonomy" id="1447062"/>
    <lineage>
        <taxon>Bacteria</taxon>
        <taxon>Pseudomonadati</taxon>
        <taxon>Pseudomonadota</taxon>
        <taxon>Alphaproteobacteria</taxon>
        <taxon>Hyphomicrobiales</taxon>
        <taxon>Devosiaceae</taxon>
        <taxon>Paradevosia</taxon>
    </lineage>
</organism>
<dbReference type="EMBL" id="CP041690">
    <property type="protein sequence ID" value="QEE19704.1"/>
    <property type="molecule type" value="Genomic_DNA"/>
</dbReference>
<name>A0A5B9DKG9_9HYPH</name>
<reference evidence="1 2" key="1">
    <citation type="journal article" date="2015" name="Int. J. Syst. Evol. Microbiol.">
        <title>Youhaiella tibetensis gen. nov., sp. nov., isolated from subsurface sediment.</title>
        <authorList>
            <person name="Wang Y.X."/>
            <person name="Huang F.Q."/>
            <person name="Nogi Y."/>
            <person name="Pang S.J."/>
            <person name="Wang P.K."/>
            <person name="Lv J."/>
        </authorList>
    </citation>
    <scope>NUCLEOTIDE SEQUENCE [LARGE SCALE GENOMIC DNA]</scope>
    <source>
        <strain evidence="2">fig4</strain>
    </source>
</reference>
<evidence type="ECO:0000313" key="2">
    <source>
        <dbReference type="Proteomes" id="UP000321062"/>
    </source>
</evidence>
<gene>
    <name evidence="1" type="ORF">FNA67_05735</name>
</gene>
<dbReference type="KEGG" id="yti:FNA67_05735"/>
<accession>A0A5B9DKG9</accession>
<dbReference type="AlphaFoldDB" id="A0A5B9DKG9"/>
<keyword evidence="2" id="KW-1185">Reference proteome</keyword>
<dbReference type="Proteomes" id="UP000321062">
    <property type="component" value="Chromosome"/>
</dbReference>
<proteinExistence type="predicted"/>
<sequence length="409" mass="43240">MAQEATQGEGGAITRLRHVAPMLEMTLAILYALAHLLFFSTLANAILPGLDRLALLAMAFAIACAITLAAWRGRWLAAGLAIAALGLVAVQLVVFSHLAQVPVNWNAGLSYTVLAGFIVFFNARHHLSLVLRILVALALAYCVAYALFSDRLVELGGLGTQVLAGDNRGPRLVLANGYAALAVFACLVRLRSHPVDWRWLALLALVLLALVEAQSRTFSVLAAMVGAFYLLGLLSGTVRWALAFVFTLLLAVVLSGAALPGWNPFGFFVFDPSGAVRAGAYALFQPYLADNPVTGIGLPPDRAAFEAFVGRPYVYWEDLGAFGIWAAFGAWGLIAFLLLAYRSIFGIPVRGPDAMAVSLAALTAALFGILSPTLWSGSGSLLANLVVASCLAGRQAFGRPLDAGDELAV</sequence>